<protein>
    <recommendedName>
        <fullName evidence="3">SIR2-like domain-containing protein</fullName>
    </recommendedName>
</protein>
<organism evidence="1 2">
    <name type="scientific">Leptospira stimsonii</name>
    <dbReference type="NCBI Taxonomy" id="2202203"/>
    <lineage>
        <taxon>Bacteria</taxon>
        <taxon>Pseudomonadati</taxon>
        <taxon>Spirochaetota</taxon>
        <taxon>Spirochaetia</taxon>
        <taxon>Leptospirales</taxon>
        <taxon>Leptospiraceae</taxon>
        <taxon>Leptospira</taxon>
    </lineage>
</organism>
<proteinExistence type="predicted"/>
<comment type="caution">
    <text evidence="1">The sequence shown here is derived from an EMBL/GenBank/DDBJ whole genome shotgun (WGS) entry which is preliminary data.</text>
</comment>
<dbReference type="Proteomes" id="UP000266669">
    <property type="component" value="Unassembled WGS sequence"/>
</dbReference>
<accession>A0A8B3CML7</accession>
<evidence type="ECO:0000313" key="2">
    <source>
        <dbReference type="Proteomes" id="UP000266669"/>
    </source>
</evidence>
<evidence type="ECO:0008006" key="3">
    <source>
        <dbReference type="Google" id="ProtNLM"/>
    </source>
</evidence>
<gene>
    <name evidence="1" type="ORF">DLM78_22620</name>
</gene>
<reference evidence="2" key="1">
    <citation type="submission" date="2018-05" db="EMBL/GenBank/DDBJ databases">
        <title>Leptospira yasudae sp. nov. and Leptospira stimsonii sp. nov., two pathogenic species of the genus Leptospira isolated from environmental sources.</title>
        <authorList>
            <person name="Casanovas-Massana A."/>
            <person name="Hamond C."/>
            <person name="Santos L.A."/>
            <person name="Hacker K.P."/>
            <person name="Balassiano I."/>
            <person name="Medeiros M.A."/>
            <person name="Reis M.G."/>
            <person name="Ko A.I."/>
            <person name="Wunder E.A."/>
        </authorList>
    </citation>
    <scope>NUCLEOTIDE SEQUENCE [LARGE SCALE GENOMIC DNA]</scope>
    <source>
        <strain evidence="2">AMB6-RJ</strain>
    </source>
</reference>
<dbReference type="AlphaFoldDB" id="A0A8B3CML7"/>
<evidence type="ECO:0000313" key="1">
    <source>
        <dbReference type="EMBL" id="RHX83298.1"/>
    </source>
</evidence>
<sequence length="333" mass="38461">MKKVLYLFGAGASANCIPIVSGISREMTSLKNTLYETIDRNDGSYEPVFLSNILSNEFIEDCNWLGENGVKHGTIDVFAKKLYLKRKTNDLKRLKRTLSFFLLFKQMQVPNDNRYDIFLTTVMKLKDEDMYIPDEVILGTWNYDNQILISLLNILGSFELNHALQYINIQPWHKGKSGKEGIPKLFHSNGMAGFVSLPFQTEDFYHFLTKQFNRESAEEFNKIYDKIGKENSAQFQINFAWENVGEIEVARSEFIKSLANVETFVVIGYSFPTFNREYDKRLFKEAKSLKKIYVQDKAPDGIIERVRSLLEEDLVIIPVGGTDQFYIPVELSI</sequence>
<dbReference type="EMBL" id="QHCS01000010">
    <property type="protein sequence ID" value="RHX83298.1"/>
    <property type="molecule type" value="Genomic_DNA"/>
</dbReference>
<name>A0A8B3CML7_9LEPT</name>